<dbReference type="EMBL" id="QGNW01000365">
    <property type="protein sequence ID" value="RVW74709.1"/>
    <property type="molecule type" value="Genomic_DNA"/>
</dbReference>
<dbReference type="CDD" id="cd00201">
    <property type="entry name" value="WW"/>
    <property type="match status" value="1"/>
</dbReference>
<dbReference type="AlphaFoldDB" id="A0A438GR75"/>
<evidence type="ECO:0000313" key="3">
    <source>
        <dbReference type="EMBL" id="RVW74709.1"/>
    </source>
</evidence>
<evidence type="ECO:0000259" key="2">
    <source>
        <dbReference type="PROSITE" id="PS50275"/>
    </source>
</evidence>
<reference evidence="3 4" key="1">
    <citation type="journal article" date="2018" name="PLoS Genet.">
        <title>Population sequencing reveals clonal diversity and ancestral inbreeding in the grapevine cultivar Chardonnay.</title>
        <authorList>
            <person name="Roach M.J."/>
            <person name="Johnson D.L."/>
            <person name="Bohlmann J."/>
            <person name="van Vuuren H.J."/>
            <person name="Jones S.J."/>
            <person name="Pretorius I.S."/>
            <person name="Schmidt S.A."/>
            <person name="Borneman A.R."/>
        </authorList>
    </citation>
    <scope>NUCLEOTIDE SEQUENCE [LARGE SCALE GENOMIC DNA]</scope>
    <source>
        <strain evidence="4">cv. Chardonnay</strain>
        <tissue evidence="3">Leaf</tissue>
    </source>
</reference>
<dbReference type="PROSITE" id="PS01159">
    <property type="entry name" value="WW_DOMAIN_1"/>
    <property type="match status" value="1"/>
</dbReference>
<dbReference type="GO" id="GO:0016791">
    <property type="term" value="F:phosphatase activity"/>
    <property type="evidence" value="ECO:0007669"/>
    <property type="project" value="InterPro"/>
</dbReference>
<organism evidence="3 4">
    <name type="scientific">Vitis vinifera</name>
    <name type="common">Grape</name>
    <dbReference type="NCBI Taxonomy" id="29760"/>
    <lineage>
        <taxon>Eukaryota</taxon>
        <taxon>Viridiplantae</taxon>
        <taxon>Streptophyta</taxon>
        <taxon>Embryophyta</taxon>
        <taxon>Tracheophyta</taxon>
        <taxon>Spermatophyta</taxon>
        <taxon>Magnoliopsida</taxon>
        <taxon>eudicotyledons</taxon>
        <taxon>Gunneridae</taxon>
        <taxon>Pentapetalae</taxon>
        <taxon>rosids</taxon>
        <taxon>Vitales</taxon>
        <taxon>Vitaceae</taxon>
        <taxon>Viteae</taxon>
        <taxon>Vitis</taxon>
    </lineage>
</organism>
<sequence length="758" mass="85258">MSSVVSRLRDTSVVVVTLDTSEVYIIVSLSSRTDTQVIYIDPTTGALCYSGKLGYDVFRSEKEALDYITNGSSWLCKSVTYARAILGYSAVGSFGLLLVATKLTASIPNLPGGGCVYTVAESQWVKVSLQNPQPQGKGEAKNIQELTELDIDGKHYFCETRDITRPFPSHMPLHKPDDEFVWNRWFSIPFKKIGLPQHCVILLQHSSCGECPSQCMINLVELPTIAPGYLNRGIETTGRSEDDEGVWGCLQSYGGGIGGQIFDFGSFVSLDWQLRKTIKLAKRQVIPLLDFGGGQLSHLGFTECRSFGSSGQQEGMVALTARRSRLHPGTRYLARGLNSCFSTGNEVECEQLVWVPKRAGQSVPFNTYIWRRGTIPIWWGAELKITAAEAEIYVADRDPYKGSAQYYQRLSKRYDSRNLDATVGSNQKKNAFVPIVCINLLRNGEGKSESILVQHFEESLNYIRSTGKLPYTRIHLINYDWHASIKFKGEQQTIEGLWKLLKAPTVSIGISEGDYLPSRQRIKDCRGEIVYNDDFEGAFCLRSHQNGVLRFNCADSLDRTNAASFFGALQVFAEQCRRLGISLDTDFVYGYQSYSNQGGYTAPLPQGWEKRSDAVTGKTYYIDHNTRTTTWEHPCPDKPWKRFDMTFEEFKRSTILSPVSQLADIFLLAGDIHATLYTGSKAMHSQILSIFNEEAGKFKQFSAAQNMKITLQRRYKNAVVDSSRQKQLEMFLGLRLFKHLPSVPVQPLHVCYFLGFVY</sequence>
<feature type="domain" description="SAC" evidence="2">
    <location>
        <begin position="146"/>
        <end position="616"/>
    </location>
</feature>
<name>A0A438GR75_VITVI</name>
<dbReference type="PROSITE" id="PS50020">
    <property type="entry name" value="WW_DOMAIN_2"/>
    <property type="match status" value="1"/>
</dbReference>
<dbReference type="InterPro" id="IPR001202">
    <property type="entry name" value="WW_dom"/>
</dbReference>
<dbReference type="Gene3D" id="2.20.70.10">
    <property type="match status" value="1"/>
</dbReference>
<dbReference type="PANTHER" id="PTHR46817:SF1">
    <property type="entry name" value="SAC DOMAIN-CONTAINING PROTEIN"/>
    <property type="match status" value="1"/>
</dbReference>
<feature type="domain" description="WW" evidence="1">
    <location>
        <begin position="602"/>
        <end position="636"/>
    </location>
</feature>
<dbReference type="Pfam" id="PF02383">
    <property type="entry name" value="Syja_N"/>
    <property type="match status" value="1"/>
</dbReference>
<dbReference type="PROSITE" id="PS50275">
    <property type="entry name" value="SAC"/>
    <property type="match status" value="1"/>
</dbReference>
<dbReference type="SUPFAM" id="SSF51045">
    <property type="entry name" value="WW domain"/>
    <property type="match status" value="1"/>
</dbReference>
<dbReference type="InterPro" id="IPR036020">
    <property type="entry name" value="WW_dom_sf"/>
</dbReference>
<dbReference type="InterPro" id="IPR002013">
    <property type="entry name" value="SAC_dom"/>
</dbReference>
<dbReference type="Proteomes" id="UP000288805">
    <property type="component" value="Unassembled WGS sequence"/>
</dbReference>
<evidence type="ECO:0000259" key="1">
    <source>
        <dbReference type="PROSITE" id="PS50020"/>
    </source>
</evidence>
<proteinExistence type="predicted"/>
<dbReference type="Pfam" id="PF00397">
    <property type="entry name" value="WW"/>
    <property type="match status" value="1"/>
</dbReference>
<comment type="caution">
    <text evidence="3">The sequence shown here is derived from an EMBL/GenBank/DDBJ whole genome shotgun (WGS) entry which is preliminary data.</text>
</comment>
<protein>
    <submittedName>
        <fullName evidence="3">Putative phosphoinositide phosphatase SAC9</fullName>
    </submittedName>
</protein>
<dbReference type="SMART" id="SM00456">
    <property type="entry name" value="WW"/>
    <property type="match status" value="1"/>
</dbReference>
<evidence type="ECO:0000313" key="4">
    <source>
        <dbReference type="Proteomes" id="UP000288805"/>
    </source>
</evidence>
<dbReference type="PANTHER" id="PTHR46817">
    <property type="entry name" value="PHOSPHOINOSITIDE PHOSPHATASE SAC9-RELATED"/>
    <property type="match status" value="1"/>
</dbReference>
<accession>A0A438GR75</accession>
<gene>
    <name evidence="3" type="primary">SAC9_0</name>
    <name evidence="3" type="ORF">CK203_047883</name>
</gene>